<protein>
    <recommendedName>
        <fullName evidence="4">F-box domain-containing protein</fullName>
    </recommendedName>
</protein>
<feature type="region of interest" description="Disordered" evidence="1">
    <location>
        <begin position="442"/>
        <end position="472"/>
    </location>
</feature>
<evidence type="ECO:0000256" key="1">
    <source>
        <dbReference type="SAM" id="MobiDB-lite"/>
    </source>
</evidence>
<dbReference type="InterPro" id="IPR036047">
    <property type="entry name" value="F-box-like_dom_sf"/>
</dbReference>
<dbReference type="Proteomes" id="UP000605986">
    <property type="component" value="Unassembled WGS sequence"/>
</dbReference>
<sequence length="617" mass="71775">MPSALVPEIWDNICSYLTPPSLGNLRLASRRFNELALPWKYRSIRLEGFGPSVERFIQIAKDPKLRSLVREMTIDTRIHMDFQYSCNESYEVNMAFMNALPYLRYFPNIMALHIRFEEHCGDVDRMDWSTEIEESYAFRYKVLDTILHCAAGLWTLEKQLKIDKVMEGFIYLDEGDEFDYSDQDLDFVTDTPFQLKELTITHLADYDDDNITSSEAWKKVISLPTLVDLKLFVTTEEEEASPESAVYFQEKYMFFENLHNTWLSPNLADNLKVLSLYFRDYWGWIPQMDFRDIGEDAPFPQLKVLALGNYVFSHEWQIGWFSKVGLKNGSGGLEELYLDDCPILYKARQNGMQEDGYPDWEVVSGREYNPGIIMFPLRWHEILSAWKDTMKGLKVFRQGHGSWWSAPEDTMETIMRDPEYEDMDRGVLEYRLCHEHYRNFNLPRSTGDDDDNDDREKAWTSGRYRHGTGPEDRERVSRMQYIEYDIGTGPSPWLETAERYRYGRDQESFELEEGTVAKDDAAWDMFMAAVKLHPKRINLPKTSTLLLSPPSTNIKMSSSTKAPSRSDMILAMSDPYLQQITKAYEFRKRNMAGIKGIGPTALLLTPPSRTSALSTKP</sequence>
<evidence type="ECO:0008006" key="4">
    <source>
        <dbReference type="Google" id="ProtNLM"/>
    </source>
</evidence>
<dbReference type="PANTHER" id="PTHR42057:SF2">
    <property type="entry name" value="F-BOX DOMAIN PROTEIN (AFU_ORTHOLOGUE AFUA_4G00200)-RELATED"/>
    <property type="match status" value="1"/>
</dbReference>
<dbReference type="AlphaFoldDB" id="A0A8H4K924"/>
<dbReference type="EMBL" id="JAADJG010000509">
    <property type="protein sequence ID" value="KAF4445611.1"/>
    <property type="molecule type" value="Genomic_DNA"/>
</dbReference>
<evidence type="ECO:0000313" key="2">
    <source>
        <dbReference type="EMBL" id="KAF4445611.1"/>
    </source>
</evidence>
<reference evidence="2" key="1">
    <citation type="submission" date="2020-01" db="EMBL/GenBank/DDBJ databases">
        <title>Identification and distribution of gene clusters putatively required for synthesis of sphingolipid metabolism inhibitors in phylogenetically diverse species of the filamentous fungus Fusarium.</title>
        <authorList>
            <person name="Kim H.-S."/>
            <person name="Busman M."/>
            <person name="Brown D.W."/>
            <person name="Divon H."/>
            <person name="Uhlig S."/>
            <person name="Proctor R.H."/>
        </authorList>
    </citation>
    <scope>NUCLEOTIDE SEQUENCE</scope>
    <source>
        <strain evidence="2">NRRL 53441</strain>
    </source>
</reference>
<dbReference type="SUPFAM" id="SSF81383">
    <property type="entry name" value="F-box domain"/>
    <property type="match status" value="1"/>
</dbReference>
<organism evidence="2 3">
    <name type="scientific">Fusarium austroafricanum</name>
    <dbReference type="NCBI Taxonomy" id="2364996"/>
    <lineage>
        <taxon>Eukaryota</taxon>
        <taxon>Fungi</taxon>
        <taxon>Dikarya</taxon>
        <taxon>Ascomycota</taxon>
        <taxon>Pezizomycotina</taxon>
        <taxon>Sordariomycetes</taxon>
        <taxon>Hypocreomycetidae</taxon>
        <taxon>Hypocreales</taxon>
        <taxon>Nectriaceae</taxon>
        <taxon>Fusarium</taxon>
        <taxon>Fusarium concolor species complex</taxon>
    </lineage>
</organism>
<comment type="caution">
    <text evidence="2">The sequence shown here is derived from an EMBL/GenBank/DDBJ whole genome shotgun (WGS) entry which is preliminary data.</text>
</comment>
<dbReference type="OrthoDB" id="3140657at2759"/>
<proteinExistence type="predicted"/>
<keyword evidence="3" id="KW-1185">Reference proteome</keyword>
<name>A0A8H4K924_9HYPO</name>
<evidence type="ECO:0000313" key="3">
    <source>
        <dbReference type="Proteomes" id="UP000605986"/>
    </source>
</evidence>
<gene>
    <name evidence="2" type="ORF">F53441_10675</name>
</gene>
<dbReference type="PANTHER" id="PTHR42057">
    <property type="entry name" value="F-BOX DOMAIN PROTEIN (AFU_ORTHOLOGUE AFUA_4G00200)"/>
    <property type="match status" value="1"/>
</dbReference>
<accession>A0A8H4K924</accession>